<name>A0A2S9WVG8_9FLAO</name>
<keyword evidence="1" id="KW-0732">Signal</keyword>
<dbReference type="Proteomes" id="UP000239532">
    <property type="component" value="Unassembled WGS sequence"/>
</dbReference>
<feature type="signal peptide" evidence="1">
    <location>
        <begin position="1"/>
        <end position="18"/>
    </location>
</feature>
<accession>A0A2S9WVG8</accession>
<dbReference type="AlphaFoldDB" id="A0A2S9WVG8"/>
<evidence type="ECO:0000259" key="2">
    <source>
        <dbReference type="Pfam" id="PF13568"/>
    </source>
</evidence>
<dbReference type="EMBL" id="MQUC01000003">
    <property type="protein sequence ID" value="PRP67480.1"/>
    <property type="molecule type" value="Genomic_DNA"/>
</dbReference>
<evidence type="ECO:0000256" key="1">
    <source>
        <dbReference type="SAM" id="SignalP"/>
    </source>
</evidence>
<evidence type="ECO:0000313" key="3">
    <source>
        <dbReference type="EMBL" id="PRP67480.1"/>
    </source>
</evidence>
<organism evidence="3 4">
    <name type="scientific">Nonlabens agnitus</name>
    <dbReference type="NCBI Taxonomy" id="870484"/>
    <lineage>
        <taxon>Bacteria</taxon>
        <taxon>Pseudomonadati</taxon>
        <taxon>Bacteroidota</taxon>
        <taxon>Flavobacteriia</taxon>
        <taxon>Flavobacteriales</taxon>
        <taxon>Flavobacteriaceae</taxon>
        <taxon>Nonlabens</taxon>
    </lineage>
</organism>
<evidence type="ECO:0000313" key="4">
    <source>
        <dbReference type="Proteomes" id="UP000239532"/>
    </source>
</evidence>
<gene>
    <name evidence="3" type="ORF">BST86_10430</name>
</gene>
<dbReference type="InterPro" id="IPR025665">
    <property type="entry name" value="Beta-barrel_OMP_2"/>
</dbReference>
<dbReference type="Pfam" id="PF13568">
    <property type="entry name" value="OMP_b-brl_2"/>
    <property type="match status" value="1"/>
</dbReference>
<proteinExistence type="predicted"/>
<comment type="caution">
    <text evidence="3">The sequence shown here is derived from an EMBL/GenBank/DDBJ whole genome shotgun (WGS) entry which is preliminary data.</text>
</comment>
<protein>
    <recommendedName>
        <fullName evidence="2">Outer membrane protein beta-barrel domain-containing protein</fullName>
    </recommendedName>
</protein>
<reference evidence="3 4" key="1">
    <citation type="submission" date="2016-11" db="EMBL/GenBank/DDBJ databases">
        <title>Trade-off between light-utilization and light-protection in marine flavobacteria.</title>
        <authorList>
            <person name="Kumagai Y."/>
        </authorList>
    </citation>
    <scope>NUCLEOTIDE SEQUENCE [LARGE SCALE GENOMIC DNA]</scope>
    <source>
        <strain evidence="3 4">JCM 17109</strain>
    </source>
</reference>
<dbReference type="OrthoDB" id="959017at2"/>
<feature type="chain" id="PRO_5015443088" description="Outer membrane protein beta-barrel domain-containing protein" evidence="1">
    <location>
        <begin position="19"/>
        <end position="239"/>
    </location>
</feature>
<keyword evidence="4" id="KW-1185">Reference proteome</keyword>
<dbReference type="RefSeq" id="WP_105983205.1">
    <property type="nucleotide sequence ID" value="NZ_MQUC01000003.1"/>
</dbReference>
<feature type="domain" description="Outer membrane protein beta-barrel" evidence="2">
    <location>
        <begin position="37"/>
        <end position="214"/>
    </location>
</feature>
<sequence length="239" mass="27301">MKSLLFTFSFLFISLSWAQPADLPSDENAIPEVVDSLYREDQFYLGLSFNLVVNDPSSFSQNGFSGGLHLGFIRDMPINQRRNVALGVGLGLSSNTYNSNLVICETINERTVFRTIENIQDNSDANRFSTNLVEVPIQFRWRTSTPTTFNFWRIYPGFKVGYMYFFRSTFKDGDVLIRQTDVPELNRLRYHATLAIGNGSFNAFVNYSLNDMFDKNAVTVDGDDVGLQIIKFGIEFYFL</sequence>